<dbReference type="Proteomes" id="UP001597205">
    <property type="component" value="Unassembled WGS sequence"/>
</dbReference>
<protein>
    <submittedName>
        <fullName evidence="2">DinB family protein</fullName>
    </submittedName>
</protein>
<reference evidence="3" key="1">
    <citation type="journal article" date="2019" name="Int. J. Syst. Evol. Microbiol.">
        <title>The Global Catalogue of Microorganisms (GCM) 10K type strain sequencing project: providing services to taxonomists for standard genome sequencing and annotation.</title>
        <authorList>
            <consortium name="The Broad Institute Genomics Platform"/>
            <consortium name="The Broad Institute Genome Sequencing Center for Infectious Disease"/>
            <person name="Wu L."/>
            <person name="Ma J."/>
        </authorList>
    </citation>
    <scope>NUCLEOTIDE SEQUENCE [LARGE SCALE GENOMIC DNA]</scope>
    <source>
        <strain evidence="3">CCUG 52468</strain>
    </source>
</reference>
<keyword evidence="3" id="KW-1185">Reference proteome</keyword>
<dbReference type="Gene3D" id="1.20.120.450">
    <property type="entry name" value="dinb family like domain"/>
    <property type="match status" value="1"/>
</dbReference>
<dbReference type="Pfam" id="PF12867">
    <property type="entry name" value="DinB_2"/>
    <property type="match status" value="1"/>
</dbReference>
<name>A0ABW3RNJ6_9SPHI</name>
<dbReference type="InterPro" id="IPR034660">
    <property type="entry name" value="DinB/YfiT-like"/>
</dbReference>
<dbReference type="EMBL" id="JBHTKY010000020">
    <property type="protein sequence ID" value="MFD1166532.1"/>
    <property type="molecule type" value="Genomic_DNA"/>
</dbReference>
<dbReference type="SUPFAM" id="SSF109854">
    <property type="entry name" value="DinB/YfiT-like putative metalloenzymes"/>
    <property type="match status" value="1"/>
</dbReference>
<dbReference type="RefSeq" id="WP_380897274.1">
    <property type="nucleotide sequence ID" value="NZ_JBHTKY010000020.1"/>
</dbReference>
<proteinExistence type="predicted"/>
<sequence length="164" mass="19014">MQINQQISKVLNDTFDHSIKLISGLSEESINEKPEDQSWTVGQIVDHILISSSGIPDSQTEEINRPFDELVPVIDKIFLDFKTKYQADPSLLPRKDVYEKEDLIKKLKNCKTNLLVDINDKDLTLLCKDMEFPQIGYLTRYEWLSFINVHVQRHNHQIENISGS</sequence>
<dbReference type="InterPro" id="IPR024775">
    <property type="entry name" value="DinB-like"/>
</dbReference>
<comment type="caution">
    <text evidence="2">The sequence shown here is derived from an EMBL/GenBank/DDBJ whole genome shotgun (WGS) entry which is preliminary data.</text>
</comment>
<evidence type="ECO:0000313" key="2">
    <source>
        <dbReference type="EMBL" id="MFD1166532.1"/>
    </source>
</evidence>
<accession>A0ABW3RNJ6</accession>
<gene>
    <name evidence="2" type="ORF">ACFQ2C_13035</name>
</gene>
<organism evidence="2 3">
    <name type="scientific">Sphingobacterium daejeonense</name>
    <dbReference type="NCBI Taxonomy" id="371142"/>
    <lineage>
        <taxon>Bacteria</taxon>
        <taxon>Pseudomonadati</taxon>
        <taxon>Bacteroidota</taxon>
        <taxon>Sphingobacteriia</taxon>
        <taxon>Sphingobacteriales</taxon>
        <taxon>Sphingobacteriaceae</taxon>
        <taxon>Sphingobacterium</taxon>
    </lineage>
</organism>
<evidence type="ECO:0000259" key="1">
    <source>
        <dbReference type="Pfam" id="PF12867"/>
    </source>
</evidence>
<evidence type="ECO:0000313" key="3">
    <source>
        <dbReference type="Proteomes" id="UP001597205"/>
    </source>
</evidence>
<feature type="domain" description="DinB-like" evidence="1">
    <location>
        <begin position="18"/>
        <end position="158"/>
    </location>
</feature>